<gene>
    <name evidence="1" type="ORF">PFISCL1PPCAC_21048</name>
</gene>
<evidence type="ECO:0000313" key="2">
    <source>
        <dbReference type="Proteomes" id="UP001432322"/>
    </source>
</evidence>
<feature type="non-terminal residue" evidence="1">
    <location>
        <position position="181"/>
    </location>
</feature>
<dbReference type="InterPro" id="IPR002083">
    <property type="entry name" value="MATH/TRAF_dom"/>
</dbReference>
<dbReference type="PANTHER" id="PTHR47022:SF1">
    <property type="entry name" value="BTB AND MATH DOMAIN-CONTAINING PROTEIN 36-RELATED"/>
    <property type="match status" value="1"/>
</dbReference>
<dbReference type="EMBL" id="BTSY01000005">
    <property type="protein sequence ID" value="GMT29751.1"/>
    <property type="molecule type" value="Genomic_DNA"/>
</dbReference>
<name>A0AAV5WFV8_9BILA</name>
<comment type="caution">
    <text evidence="1">The sequence shown here is derived from an EMBL/GenBank/DDBJ whole genome shotgun (WGS) entry which is preliminary data.</text>
</comment>
<dbReference type="AlphaFoldDB" id="A0AAV5WFV8"/>
<protein>
    <recommendedName>
        <fullName evidence="3">MATH domain-containing protein</fullName>
    </recommendedName>
</protein>
<reference evidence="1" key="1">
    <citation type="submission" date="2023-10" db="EMBL/GenBank/DDBJ databases">
        <title>Genome assembly of Pristionchus species.</title>
        <authorList>
            <person name="Yoshida K."/>
            <person name="Sommer R.J."/>
        </authorList>
    </citation>
    <scope>NUCLEOTIDE SEQUENCE</scope>
    <source>
        <strain evidence="1">RS5133</strain>
    </source>
</reference>
<proteinExistence type="predicted"/>
<evidence type="ECO:0000313" key="1">
    <source>
        <dbReference type="EMBL" id="GMT29751.1"/>
    </source>
</evidence>
<organism evidence="1 2">
    <name type="scientific">Pristionchus fissidentatus</name>
    <dbReference type="NCBI Taxonomy" id="1538716"/>
    <lineage>
        <taxon>Eukaryota</taxon>
        <taxon>Metazoa</taxon>
        <taxon>Ecdysozoa</taxon>
        <taxon>Nematoda</taxon>
        <taxon>Chromadorea</taxon>
        <taxon>Rhabditida</taxon>
        <taxon>Rhabditina</taxon>
        <taxon>Diplogasteromorpha</taxon>
        <taxon>Diplogasteroidea</taxon>
        <taxon>Neodiplogasteridae</taxon>
        <taxon>Pristionchus</taxon>
    </lineage>
</organism>
<accession>A0AAV5WFV8</accession>
<evidence type="ECO:0008006" key="3">
    <source>
        <dbReference type="Google" id="ProtNLM"/>
    </source>
</evidence>
<dbReference type="Gene3D" id="2.60.210.10">
    <property type="entry name" value="Apoptosis, Tumor Necrosis Factor Receptor Associated Protein 2, Chain A"/>
    <property type="match status" value="1"/>
</dbReference>
<dbReference type="SUPFAM" id="SSF49599">
    <property type="entry name" value="TRAF domain-like"/>
    <property type="match status" value="1"/>
</dbReference>
<dbReference type="CDD" id="cd00121">
    <property type="entry name" value="MATH"/>
    <property type="match status" value="1"/>
</dbReference>
<dbReference type="PANTHER" id="PTHR47022">
    <property type="entry name" value="BTB AND MATH DOMAIN-CONTAINING PROTEIN 36-RELATED"/>
    <property type="match status" value="1"/>
</dbReference>
<sequence length="181" mass="20562">MSESPSSKRAKTEEPVADMDVAVDDSNLIRVEVDNGGDFDEEFNSPEKVIAGFPWAITVSRLESETSDDIMMCVECKLPDDADNNYSWFAYVTSRIKLINFDDDKKSKKLCWSDRLHVNNTCTVPISIPTSELKKGFLRNNKFIVQATLEVHTCGKRRYKTYDFSAPHKRSDVVLIVEGKK</sequence>
<dbReference type="Proteomes" id="UP001432322">
    <property type="component" value="Unassembled WGS sequence"/>
</dbReference>
<dbReference type="InterPro" id="IPR008974">
    <property type="entry name" value="TRAF-like"/>
</dbReference>
<keyword evidence="2" id="KW-1185">Reference proteome</keyword>